<feature type="coiled-coil region" evidence="10">
    <location>
        <begin position="229"/>
        <end position="301"/>
    </location>
</feature>
<dbReference type="eggNOG" id="ENOG502TCIR">
    <property type="taxonomic scope" value="Eukaryota"/>
</dbReference>
<protein>
    <recommendedName>
        <fullName evidence="4">Dynein regulatory complex protein 10</fullName>
    </recommendedName>
</protein>
<keyword evidence="8" id="KW-0206">Cytoskeleton</keyword>
<keyword evidence="6" id="KW-0282">Flagellum</keyword>
<dbReference type="OrthoDB" id="536093at2759"/>
<evidence type="ECO:0000256" key="8">
    <source>
        <dbReference type="ARBA" id="ARBA00023212"/>
    </source>
</evidence>
<evidence type="ECO:0000256" key="1">
    <source>
        <dbReference type="ARBA" id="ARBA00003029"/>
    </source>
</evidence>
<dbReference type="HOGENOM" id="CLU_730108_0_0_1"/>
<evidence type="ECO:0000256" key="9">
    <source>
        <dbReference type="ARBA" id="ARBA00023273"/>
    </source>
</evidence>
<accession>B4M592</accession>
<name>B4M592_DROVI</name>
<dbReference type="InterPro" id="IPR042815">
    <property type="entry name" value="DRC10"/>
</dbReference>
<reference evidence="11 12" key="1">
    <citation type="journal article" date="2007" name="Nature">
        <title>Evolution of genes and genomes on the Drosophila phylogeny.</title>
        <authorList>
            <consortium name="Drosophila 12 Genomes Consortium"/>
            <person name="Clark A.G."/>
            <person name="Eisen M.B."/>
            <person name="Smith D.R."/>
            <person name="Bergman C.M."/>
            <person name="Oliver B."/>
            <person name="Markow T.A."/>
            <person name="Kaufman T.C."/>
            <person name="Kellis M."/>
            <person name="Gelbart W."/>
            <person name="Iyer V.N."/>
            <person name="Pollard D.A."/>
            <person name="Sackton T.B."/>
            <person name="Larracuente A.M."/>
            <person name="Singh N.D."/>
            <person name="Abad J.P."/>
            <person name="Abt D.N."/>
            <person name="Adryan B."/>
            <person name="Aguade M."/>
            <person name="Akashi H."/>
            <person name="Anderson W.W."/>
            <person name="Aquadro C.F."/>
            <person name="Ardell D.H."/>
            <person name="Arguello R."/>
            <person name="Artieri C.G."/>
            <person name="Barbash D.A."/>
            <person name="Barker D."/>
            <person name="Barsanti P."/>
            <person name="Batterham P."/>
            <person name="Batzoglou S."/>
            <person name="Begun D."/>
            <person name="Bhutkar A."/>
            <person name="Blanco E."/>
            <person name="Bosak S.A."/>
            <person name="Bradley R.K."/>
            <person name="Brand A.D."/>
            <person name="Brent M.R."/>
            <person name="Brooks A.N."/>
            <person name="Brown R.H."/>
            <person name="Butlin R.K."/>
            <person name="Caggese C."/>
            <person name="Calvi B.R."/>
            <person name="Bernardo de Carvalho A."/>
            <person name="Caspi A."/>
            <person name="Castrezana S."/>
            <person name="Celniker S.E."/>
            <person name="Chang J.L."/>
            <person name="Chapple C."/>
            <person name="Chatterji S."/>
            <person name="Chinwalla A."/>
            <person name="Civetta A."/>
            <person name="Clifton S.W."/>
            <person name="Comeron J.M."/>
            <person name="Costello J.C."/>
            <person name="Coyne J.A."/>
            <person name="Daub J."/>
            <person name="David R.G."/>
            <person name="Delcher A.L."/>
            <person name="Delehaunty K."/>
            <person name="Do C.B."/>
            <person name="Ebling H."/>
            <person name="Edwards K."/>
            <person name="Eickbush T."/>
            <person name="Evans J.D."/>
            <person name="Filipski A."/>
            <person name="Findeiss S."/>
            <person name="Freyhult E."/>
            <person name="Fulton L."/>
            <person name="Fulton R."/>
            <person name="Garcia A.C."/>
            <person name="Gardiner A."/>
            <person name="Garfield D.A."/>
            <person name="Garvin B.E."/>
            <person name="Gibson G."/>
            <person name="Gilbert D."/>
            <person name="Gnerre S."/>
            <person name="Godfrey J."/>
            <person name="Good R."/>
            <person name="Gotea V."/>
            <person name="Gravely B."/>
            <person name="Greenberg A.J."/>
            <person name="Griffiths-Jones S."/>
            <person name="Gross S."/>
            <person name="Guigo R."/>
            <person name="Gustafson E.A."/>
            <person name="Haerty W."/>
            <person name="Hahn M.W."/>
            <person name="Halligan D.L."/>
            <person name="Halpern A.L."/>
            <person name="Halter G.M."/>
            <person name="Han M.V."/>
            <person name="Heger A."/>
            <person name="Hillier L."/>
            <person name="Hinrichs A.S."/>
            <person name="Holmes I."/>
            <person name="Hoskins R.A."/>
            <person name="Hubisz M.J."/>
            <person name="Hultmark D."/>
            <person name="Huntley M.A."/>
            <person name="Jaffe D.B."/>
            <person name="Jagadeeshan S."/>
            <person name="Jeck W.R."/>
            <person name="Johnson J."/>
            <person name="Jones C.D."/>
            <person name="Jordan W.C."/>
            <person name="Karpen G.H."/>
            <person name="Kataoka E."/>
            <person name="Keightley P.D."/>
            <person name="Kheradpour P."/>
            <person name="Kirkness E.F."/>
            <person name="Koerich L.B."/>
            <person name="Kristiansen K."/>
            <person name="Kudrna D."/>
            <person name="Kulathinal R.J."/>
            <person name="Kumar S."/>
            <person name="Kwok R."/>
            <person name="Lander E."/>
            <person name="Langley C.H."/>
            <person name="Lapoint R."/>
            <person name="Lazzaro B.P."/>
            <person name="Lee S.J."/>
            <person name="Levesque L."/>
            <person name="Li R."/>
            <person name="Lin C.F."/>
            <person name="Lin M.F."/>
            <person name="Lindblad-Toh K."/>
            <person name="Llopart A."/>
            <person name="Long M."/>
            <person name="Low L."/>
            <person name="Lozovsky E."/>
            <person name="Lu J."/>
            <person name="Luo M."/>
            <person name="Machado C.A."/>
            <person name="Makalowski W."/>
            <person name="Marzo M."/>
            <person name="Matsuda M."/>
            <person name="Matzkin L."/>
            <person name="McAllister B."/>
            <person name="McBride C.S."/>
            <person name="McKernan B."/>
            <person name="McKernan K."/>
            <person name="Mendez-Lago M."/>
            <person name="Minx P."/>
            <person name="Mollenhauer M.U."/>
            <person name="Montooth K."/>
            <person name="Mount S.M."/>
            <person name="Mu X."/>
            <person name="Myers E."/>
            <person name="Negre B."/>
            <person name="Newfeld S."/>
            <person name="Nielsen R."/>
            <person name="Noor M.A."/>
            <person name="O'Grady P."/>
            <person name="Pachter L."/>
            <person name="Papaceit M."/>
            <person name="Parisi M.J."/>
            <person name="Parisi M."/>
            <person name="Parts L."/>
            <person name="Pedersen J.S."/>
            <person name="Pesole G."/>
            <person name="Phillippy A.M."/>
            <person name="Ponting C.P."/>
            <person name="Pop M."/>
            <person name="Porcelli D."/>
            <person name="Powell J.R."/>
            <person name="Prohaska S."/>
            <person name="Pruitt K."/>
            <person name="Puig M."/>
            <person name="Quesneville H."/>
            <person name="Ram K.R."/>
            <person name="Rand D."/>
            <person name="Rasmussen M.D."/>
            <person name="Reed L.K."/>
            <person name="Reenan R."/>
            <person name="Reily A."/>
            <person name="Remington K.A."/>
            <person name="Rieger T.T."/>
            <person name="Ritchie M.G."/>
            <person name="Robin C."/>
            <person name="Rogers Y.H."/>
            <person name="Rohde C."/>
            <person name="Rozas J."/>
            <person name="Rubenfield M.J."/>
            <person name="Ruiz A."/>
            <person name="Russo S."/>
            <person name="Salzberg S.L."/>
            <person name="Sanchez-Gracia A."/>
            <person name="Saranga D.J."/>
            <person name="Sato H."/>
            <person name="Schaeffer S.W."/>
            <person name="Schatz M.C."/>
            <person name="Schlenke T."/>
            <person name="Schwartz R."/>
            <person name="Segarra C."/>
            <person name="Singh R.S."/>
            <person name="Sirot L."/>
            <person name="Sirota M."/>
            <person name="Sisneros N.B."/>
            <person name="Smith C.D."/>
            <person name="Smith T.F."/>
            <person name="Spieth J."/>
            <person name="Stage D.E."/>
            <person name="Stark A."/>
            <person name="Stephan W."/>
            <person name="Strausberg R.L."/>
            <person name="Strempel S."/>
            <person name="Sturgill D."/>
            <person name="Sutton G."/>
            <person name="Sutton G.G."/>
            <person name="Tao W."/>
            <person name="Teichmann S."/>
            <person name="Tobari Y.N."/>
            <person name="Tomimura Y."/>
            <person name="Tsolas J.M."/>
            <person name="Valente V.L."/>
            <person name="Venter E."/>
            <person name="Venter J.C."/>
            <person name="Vicario S."/>
            <person name="Vieira F.G."/>
            <person name="Vilella A.J."/>
            <person name="Villasante A."/>
            <person name="Walenz B."/>
            <person name="Wang J."/>
            <person name="Wasserman M."/>
            <person name="Watts T."/>
            <person name="Wilson D."/>
            <person name="Wilson R.K."/>
            <person name="Wing R.A."/>
            <person name="Wolfner M.F."/>
            <person name="Wong A."/>
            <person name="Wong G.K."/>
            <person name="Wu C.I."/>
            <person name="Wu G."/>
            <person name="Yamamoto D."/>
            <person name="Yang H.P."/>
            <person name="Yang S.P."/>
            <person name="Yorke J.A."/>
            <person name="Yoshida K."/>
            <person name="Zdobnov E."/>
            <person name="Zhang P."/>
            <person name="Zhang Y."/>
            <person name="Zimin A.V."/>
            <person name="Baldwin J."/>
            <person name="Abdouelleil A."/>
            <person name="Abdulkadir J."/>
            <person name="Abebe A."/>
            <person name="Abera B."/>
            <person name="Abreu J."/>
            <person name="Acer S.C."/>
            <person name="Aftuck L."/>
            <person name="Alexander A."/>
            <person name="An P."/>
            <person name="Anderson E."/>
            <person name="Anderson S."/>
            <person name="Arachi H."/>
            <person name="Azer M."/>
            <person name="Bachantsang P."/>
            <person name="Barry A."/>
            <person name="Bayul T."/>
            <person name="Berlin A."/>
            <person name="Bessette D."/>
            <person name="Bloom T."/>
            <person name="Blye J."/>
            <person name="Boguslavskiy L."/>
            <person name="Bonnet C."/>
            <person name="Boukhgalter B."/>
            <person name="Bourzgui I."/>
            <person name="Brown A."/>
            <person name="Cahill P."/>
            <person name="Channer S."/>
            <person name="Cheshatsang Y."/>
            <person name="Chuda L."/>
            <person name="Citroen M."/>
            <person name="Collymore A."/>
            <person name="Cooke P."/>
            <person name="Costello M."/>
            <person name="D'Aco K."/>
            <person name="Daza R."/>
            <person name="De Haan G."/>
            <person name="DeGray S."/>
            <person name="DeMaso C."/>
            <person name="Dhargay N."/>
            <person name="Dooley K."/>
            <person name="Dooley E."/>
            <person name="Doricent M."/>
            <person name="Dorje P."/>
            <person name="Dorjee K."/>
            <person name="Dupes A."/>
            <person name="Elong R."/>
            <person name="Falk J."/>
            <person name="Farina A."/>
            <person name="Faro S."/>
            <person name="Ferguson D."/>
            <person name="Fisher S."/>
            <person name="Foley C.D."/>
            <person name="Franke A."/>
            <person name="Friedrich D."/>
            <person name="Gadbois L."/>
            <person name="Gearin G."/>
            <person name="Gearin C.R."/>
            <person name="Giannoukos G."/>
            <person name="Goode T."/>
            <person name="Graham J."/>
            <person name="Grandbois E."/>
            <person name="Grewal S."/>
            <person name="Gyaltsen K."/>
            <person name="Hafez N."/>
            <person name="Hagos B."/>
            <person name="Hall J."/>
            <person name="Henson C."/>
            <person name="Hollinger A."/>
            <person name="Honan T."/>
            <person name="Huard M.D."/>
            <person name="Hughes L."/>
            <person name="Hurhula B."/>
            <person name="Husby M.E."/>
            <person name="Kamat A."/>
            <person name="Kanga B."/>
            <person name="Kashin S."/>
            <person name="Khazanovich D."/>
            <person name="Kisner P."/>
            <person name="Lance K."/>
            <person name="Lara M."/>
            <person name="Lee W."/>
            <person name="Lennon N."/>
            <person name="Letendre F."/>
            <person name="LeVine R."/>
            <person name="Lipovsky A."/>
            <person name="Liu X."/>
            <person name="Liu J."/>
            <person name="Liu S."/>
            <person name="Lokyitsang T."/>
            <person name="Lokyitsang Y."/>
            <person name="Lubonja R."/>
            <person name="Lui A."/>
            <person name="MacDonald P."/>
            <person name="Magnisalis V."/>
            <person name="Maru K."/>
            <person name="Matthews C."/>
            <person name="McCusker W."/>
            <person name="McDonough S."/>
            <person name="Mehta T."/>
            <person name="Meldrim J."/>
            <person name="Meneus L."/>
            <person name="Mihai O."/>
            <person name="Mihalev A."/>
            <person name="Mihova T."/>
            <person name="Mittelman R."/>
            <person name="Mlenga V."/>
            <person name="Montmayeur A."/>
            <person name="Mulrain L."/>
            <person name="Navidi A."/>
            <person name="Naylor J."/>
            <person name="Negash T."/>
            <person name="Nguyen T."/>
            <person name="Nguyen N."/>
            <person name="Nicol R."/>
            <person name="Norbu C."/>
            <person name="Norbu N."/>
            <person name="Novod N."/>
            <person name="O'Neill B."/>
            <person name="Osman S."/>
            <person name="Markiewicz E."/>
            <person name="Oyono O.L."/>
            <person name="Patti C."/>
            <person name="Phunkhang P."/>
            <person name="Pierre F."/>
            <person name="Priest M."/>
            <person name="Raghuraman S."/>
            <person name="Rege F."/>
            <person name="Reyes R."/>
            <person name="Rise C."/>
            <person name="Rogov P."/>
            <person name="Ross K."/>
            <person name="Ryan E."/>
            <person name="Settipalli S."/>
            <person name="Shea T."/>
            <person name="Sherpa N."/>
            <person name="Shi L."/>
            <person name="Shih D."/>
            <person name="Sparrow T."/>
            <person name="Spaulding J."/>
            <person name="Stalker J."/>
            <person name="Stange-Thomann N."/>
            <person name="Stavropoulos S."/>
            <person name="Stone C."/>
            <person name="Strader C."/>
            <person name="Tesfaye S."/>
            <person name="Thomson T."/>
            <person name="Thoulutsang Y."/>
            <person name="Thoulutsang D."/>
            <person name="Topham K."/>
            <person name="Topping I."/>
            <person name="Tsamla T."/>
            <person name="Vassiliev H."/>
            <person name="Vo A."/>
            <person name="Wangchuk T."/>
            <person name="Wangdi T."/>
            <person name="Weiand M."/>
            <person name="Wilkinson J."/>
            <person name="Wilson A."/>
            <person name="Yadav S."/>
            <person name="Young G."/>
            <person name="Yu Q."/>
            <person name="Zembek L."/>
            <person name="Zhong D."/>
            <person name="Zimmer A."/>
            <person name="Zwirko Z."/>
            <person name="Jaffe D.B."/>
            <person name="Alvarez P."/>
            <person name="Brockman W."/>
            <person name="Butler J."/>
            <person name="Chin C."/>
            <person name="Gnerre S."/>
            <person name="Grabherr M."/>
            <person name="Kleber M."/>
            <person name="Mauceli E."/>
            <person name="MacCallum I."/>
        </authorList>
    </citation>
    <scope>NUCLEOTIDE SEQUENCE [LARGE SCALE GENOMIC DNA]</scope>
    <source>
        <strain evidence="12">Tucson 15010-1051.87</strain>
    </source>
</reference>
<evidence type="ECO:0000256" key="2">
    <source>
        <dbReference type="ARBA" id="ARBA00004611"/>
    </source>
</evidence>
<dbReference type="PhylomeDB" id="B4M592"/>
<comment type="similarity">
    <text evidence="3">Belongs to the DRC10 family.</text>
</comment>
<evidence type="ECO:0000256" key="5">
    <source>
        <dbReference type="ARBA" id="ARBA00022490"/>
    </source>
</evidence>
<evidence type="ECO:0000313" key="12">
    <source>
        <dbReference type="Proteomes" id="UP000008792"/>
    </source>
</evidence>
<dbReference type="EMBL" id="CH940652">
    <property type="protein sequence ID" value="EDW59803.1"/>
    <property type="molecule type" value="Genomic_DNA"/>
</dbReference>
<dbReference type="InParanoid" id="B4M592"/>
<evidence type="ECO:0000256" key="7">
    <source>
        <dbReference type="ARBA" id="ARBA00023069"/>
    </source>
</evidence>
<evidence type="ECO:0000256" key="10">
    <source>
        <dbReference type="SAM" id="Coils"/>
    </source>
</evidence>
<keyword evidence="7" id="KW-0969">Cilium</keyword>
<dbReference type="PANTHER" id="PTHR31598:SF1">
    <property type="entry name" value="DYNEIN REGULATORY COMPLEX PROTEIN 10"/>
    <property type="match status" value="1"/>
</dbReference>
<dbReference type="AlphaFoldDB" id="B4M592"/>
<evidence type="ECO:0000313" key="11">
    <source>
        <dbReference type="EMBL" id="EDW59803.1"/>
    </source>
</evidence>
<dbReference type="OMA" id="KYDLEMG"/>
<dbReference type="PANTHER" id="PTHR31598">
    <property type="entry name" value="IQ DOMAIN-CONTAINING PROTEIN D"/>
    <property type="match status" value="1"/>
</dbReference>
<keyword evidence="5" id="KW-0963">Cytoplasm</keyword>
<organism evidence="11 12">
    <name type="scientific">Drosophila virilis</name>
    <name type="common">Fruit fly</name>
    <dbReference type="NCBI Taxonomy" id="7244"/>
    <lineage>
        <taxon>Eukaryota</taxon>
        <taxon>Metazoa</taxon>
        <taxon>Ecdysozoa</taxon>
        <taxon>Arthropoda</taxon>
        <taxon>Hexapoda</taxon>
        <taxon>Insecta</taxon>
        <taxon>Pterygota</taxon>
        <taxon>Neoptera</taxon>
        <taxon>Endopterygota</taxon>
        <taxon>Diptera</taxon>
        <taxon>Brachycera</taxon>
        <taxon>Muscomorpha</taxon>
        <taxon>Ephydroidea</taxon>
        <taxon>Drosophilidae</taxon>
        <taxon>Drosophila</taxon>
    </lineage>
</organism>
<evidence type="ECO:0000256" key="4">
    <source>
        <dbReference type="ARBA" id="ARBA00021752"/>
    </source>
</evidence>
<gene>
    <name evidence="11" type="primary">Dvir\GJ10080</name>
    <name evidence="11" type="ORF">Dvir_GJ10080</name>
</gene>
<dbReference type="Proteomes" id="UP000008792">
    <property type="component" value="Unassembled WGS sequence"/>
</dbReference>
<evidence type="ECO:0000256" key="3">
    <source>
        <dbReference type="ARBA" id="ARBA00009071"/>
    </source>
</evidence>
<comment type="subcellular location">
    <subcellularLocation>
        <location evidence="2">Cytoplasm</location>
        <location evidence="2">Cytoskeleton</location>
        <location evidence="2">Flagellum axoneme</location>
    </subcellularLocation>
</comment>
<dbReference type="KEGG" id="dvi:6633204"/>
<evidence type="ECO:0000256" key="6">
    <source>
        <dbReference type="ARBA" id="ARBA00022846"/>
    </source>
</evidence>
<keyword evidence="12" id="KW-1185">Reference proteome</keyword>
<dbReference type="STRING" id="7244.B4M592"/>
<comment type="function">
    <text evidence="1">Component of the nexin-dynein regulatory complex (N-DRC), a key regulator of ciliary/flagellar motility which maintains the alignment and integrity of the distal axoneme and regulates microtubule sliding in motile axonemes.</text>
</comment>
<keyword evidence="9" id="KW-0966">Cell projection</keyword>
<keyword evidence="10" id="KW-0175">Coiled coil</keyword>
<sequence>MNLLRASSSGKVDHVLPSKWHEKHPSMARDGGADLSTARSTQIHCVIRVLQDSVDCVKSALLLPKLLRKPSSVAKVLHGTEYQPAIRLVEDYIRRRDIIVKEQRHPLMDHGMIKLIDYFQCHPDICTLFPDYHMTPEDRRLLIAFEQLFGISKHHLQRSAKKEISNEHALHKIYQENEHIKDTIKHLKAYFESQKLKLRWKMAAKGAYLQKCELKLEERKMKNVLRMQNESEACQRQIHENQKNSLEKQKLLEIELEKLRVEYENQTKSNMLVEKSARAERNKLQIQLEAAIKKYDRVIGEKMIEHLDLENELVEKKKLLDAFILTYKEEEKVYNNIVIKREQEDERKRQQAIMLYRMNRAARKIQNYWRAWRKSMLKRRRYQSARYSKLLRTHKKKK</sequence>
<proteinExistence type="inferred from homology"/>